<sequence length="531" mass="61152">MESMNLEHVSRKSTEVIYKGIEFKLVVSVLTYGEGKYAMKLSLTSFSPPDIAAKLGGPWEGIYTWNSLKKSFGKFTNSKYTMLDFADIVLKVSSCVDENGENKLMELVKCSNDFKDRDNSASIINNIEFHPNDYFLIMRIFESGIVYPFHLKSLYLNGHRSNVSEDLNDLVKLLQLENNMLETSIASLNSEIEEKLQFDGNKVQCSCVHRRFSDNTKEDTQVDVIINEDNKDKSNIEEIKIIDNKTDQNTEVMRNLQFNERSIQDKMVQCEYDALTDGVSSTKHDNFAFNRKLDNFEEENKAMSFFRSDQTLDKEMLTEISVPQNLDRSVFLDSPLSRGTFNISELRGNEKYRNSTSNTTNFNSNLYNKIYRNRPFSGGNFSSRTTIDKPRSYNRKITPSLIESKRIIDLYNDTAVYGTKPSTIRSTLATIRRVQNELDDIIDGVPLQSIGKSSTKSYSEKKLKHNDKYFELNMKSENIRSPLRSNTPQPIMSKEELINELSKTNDISQRINMLKDIIRNTKRNSNNSQLF</sequence>
<comment type="caution">
    <text evidence="1">The sequence shown here is derived from an EMBL/GenBank/DDBJ whole genome shotgun (WGS) entry which is preliminary data.</text>
</comment>
<dbReference type="VEuPathDB" id="CryptoDB:cand_037690"/>
<proteinExistence type="predicted"/>
<reference evidence="1 2" key="1">
    <citation type="submission" date="2016-10" db="EMBL/GenBank/DDBJ databases">
        <title>Reductive evolution of mitochondrial metabolism and differential evolution of invasion-related proteins in Cryptosporidium.</title>
        <authorList>
            <person name="Liu S."/>
            <person name="Roellig D.M."/>
            <person name="Guo Y."/>
            <person name="Li N."/>
            <person name="Frace M.A."/>
            <person name="Tang K."/>
            <person name="Zhang L."/>
            <person name="Feng Y."/>
            <person name="Xiao L."/>
        </authorList>
    </citation>
    <scope>NUCLEOTIDE SEQUENCE [LARGE SCALE GENOMIC DNA]</scope>
    <source>
        <strain evidence="1">30847</strain>
    </source>
</reference>
<protein>
    <submittedName>
        <fullName evidence="1">Uncharacterized protein</fullName>
    </submittedName>
</protein>
<dbReference type="OrthoDB" id="342441at2759"/>
<evidence type="ECO:0000313" key="1">
    <source>
        <dbReference type="EMBL" id="OII77961.1"/>
    </source>
</evidence>
<accession>A0A1J4MUM6</accession>
<dbReference type="EMBL" id="LRBS01000011">
    <property type="protein sequence ID" value="OII77961.1"/>
    <property type="molecule type" value="Genomic_DNA"/>
</dbReference>
<dbReference type="GeneID" id="92367953"/>
<dbReference type="AlphaFoldDB" id="A0A1J4MUM6"/>
<name>A0A1J4MUM6_9CRYT</name>
<dbReference type="RefSeq" id="XP_067069807.1">
    <property type="nucleotide sequence ID" value="XM_067213994.1"/>
</dbReference>
<evidence type="ECO:0000313" key="2">
    <source>
        <dbReference type="Proteomes" id="UP000186804"/>
    </source>
</evidence>
<keyword evidence="2" id="KW-1185">Reference proteome</keyword>
<organism evidence="1 2">
    <name type="scientific">Cryptosporidium andersoni</name>
    <dbReference type="NCBI Taxonomy" id="117008"/>
    <lineage>
        <taxon>Eukaryota</taxon>
        <taxon>Sar</taxon>
        <taxon>Alveolata</taxon>
        <taxon>Apicomplexa</taxon>
        <taxon>Conoidasida</taxon>
        <taxon>Coccidia</taxon>
        <taxon>Eucoccidiorida</taxon>
        <taxon>Eimeriorina</taxon>
        <taxon>Cryptosporidiidae</taxon>
        <taxon>Cryptosporidium</taxon>
    </lineage>
</organism>
<gene>
    <name evidence="1" type="ORF">cand_037690</name>
</gene>
<dbReference type="Proteomes" id="UP000186804">
    <property type="component" value="Unassembled WGS sequence"/>
</dbReference>